<evidence type="ECO:0000313" key="1">
    <source>
        <dbReference type="EMBL" id="ABO68559.1"/>
    </source>
</evidence>
<protein>
    <submittedName>
        <fullName evidence="1">Uncharacterized protein</fullName>
    </submittedName>
</protein>
<reference evidence="1 2" key="1">
    <citation type="journal article" date="2007" name="Proc. Natl. Acad. Sci. U.S.A.">
        <title>Genome and proteome of long-chain alkane degrading Geobacillus thermodenitrificans NG80-2 isolated from a deep-subsurface oil reservoir.</title>
        <authorList>
            <person name="Feng L."/>
            <person name="Wang W."/>
            <person name="Cheng J."/>
            <person name="Ren Y."/>
            <person name="Zhao G."/>
            <person name="Gao C."/>
            <person name="Tang Y."/>
            <person name="Liu X."/>
            <person name="Han W."/>
            <person name="Peng X."/>
            <person name="Liu R."/>
            <person name="Wang L."/>
        </authorList>
    </citation>
    <scope>NUCLEOTIDE SEQUENCE [LARGE SCALE GENOMIC DNA]</scope>
    <source>
        <strain evidence="1 2">NG80-2</strain>
    </source>
</reference>
<name>A4ITA5_GEOTN</name>
<dbReference type="eggNOG" id="ENOG5033Z3V">
    <property type="taxonomic scope" value="Bacteria"/>
</dbReference>
<accession>A4ITA5</accession>
<dbReference type="AlphaFoldDB" id="A4ITA5"/>
<sequence>MVMENVEIILSDFKKEKLEALIYEKLQLTKLRIQSSHFYDPNLQRDIEFSEVKNIKELLSPKGTGHVVLEQLPLGISLKNVVIVFSFDEEYGDIVFNFPKSELFVADKNEVKLKFAKLVDYLMNLKMKYDISKGIIGYEPAYDEDTMLIEWDDDPPHLEEVLDALFNA</sequence>
<dbReference type="KEGG" id="gtn:GTNG_3214"/>
<gene>
    <name evidence="1" type="ordered locus">GTNG_3214</name>
</gene>
<proteinExistence type="predicted"/>
<dbReference type="Proteomes" id="UP000001578">
    <property type="component" value="Chromosome"/>
</dbReference>
<organism evidence="1 2">
    <name type="scientific">Geobacillus thermodenitrificans (strain NG80-2)</name>
    <dbReference type="NCBI Taxonomy" id="420246"/>
    <lineage>
        <taxon>Bacteria</taxon>
        <taxon>Bacillati</taxon>
        <taxon>Bacillota</taxon>
        <taxon>Bacilli</taxon>
        <taxon>Bacillales</taxon>
        <taxon>Anoxybacillaceae</taxon>
        <taxon>Geobacillus</taxon>
    </lineage>
</organism>
<evidence type="ECO:0000313" key="2">
    <source>
        <dbReference type="Proteomes" id="UP000001578"/>
    </source>
</evidence>
<dbReference type="HOGENOM" id="CLU_136633_0_0_9"/>
<dbReference type="EMBL" id="CP000557">
    <property type="protein sequence ID" value="ABO68559.1"/>
    <property type="molecule type" value="Genomic_DNA"/>
</dbReference>